<feature type="non-terminal residue" evidence="1">
    <location>
        <position position="1"/>
    </location>
</feature>
<protein>
    <recommendedName>
        <fullName evidence="3">Conjugal transfer protein TraA</fullName>
    </recommendedName>
</protein>
<evidence type="ECO:0000313" key="2">
    <source>
        <dbReference type="Proteomes" id="UP001431634"/>
    </source>
</evidence>
<proteinExistence type="predicted"/>
<organism evidence="1 2">
    <name type="scientific">Commensalibacter oyaizuii</name>
    <dbReference type="NCBI Taxonomy" id="3043873"/>
    <lineage>
        <taxon>Bacteria</taxon>
        <taxon>Pseudomonadati</taxon>
        <taxon>Pseudomonadota</taxon>
        <taxon>Alphaproteobacteria</taxon>
        <taxon>Acetobacterales</taxon>
        <taxon>Acetobacteraceae</taxon>
    </lineage>
</organism>
<dbReference type="EMBL" id="JASBAO010000005">
    <property type="protein sequence ID" value="MDI2091901.1"/>
    <property type="molecule type" value="Genomic_DNA"/>
</dbReference>
<accession>A0ABT6Q5Q6</accession>
<reference evidence="1" key="1">
    <citation type="submission" date="2023-05" db="EMBL/GenBank/DDBJ databases">
        <title>Whole genome sequence of Commensalibacter sp.</title>
        <authorList>
            <person name="Charoenyingcharoen P."/>
            <person name="Yukphan P."/>
        </authorList>
    </citation>
    <scope>NUCLEOTIDE SEQUENCE</scope>
    <source>
        <strain evidence="1">TBRC 16381</strain>
    </source>
</reference>
<dbReference type="RefSeq" id="WP_281449068.1">
    <property type="nucleotide sequence ID" value="NZ_JASBAO010000005.1"/>
</dbReference>
<name>A0ABT6Q5Q6_9PROT</name>
<dbReference type="Proteomes" id="UP001431634">
    <property type="component" value="Unassembled WGS sequence"/>
</dbReference>
<comment type="caution">
    <text evidence="1">The sequence shown here is derived from an EMBL/GenBank/DDBJ whole genome shotgun (WGS) entry which is preliminary data.</text>
</comment>
<evidence type="ECO:0000313" key="1">
    <source>
        <dbReference type="EMBL" id="MDI2091901.1"/>
    </source>
</evidence>
<evidence type="ECO:0008006" key="3">
    <source>
        <dbReference type="Google" id="ProtNLM"/>
    </source>
</evidence>
<sequence length="255" mass="29756">VFYEQFFEADKARRAIAEAERGGSRESHRGEVEQVREQLQQSVKAKLRENRQRFEKPGRESKSKIAQAIQNTRLLCRGDHLSAVSGHSVSELPSKRHLGRYEGMEEVSGAIQGQQSEHGVKQMHDGRQDDQNMYSSRPTIQRPRMGKQFESFNDKGGLNEPNYEAIARGIERAKRDRQERVACCYRTAQEEHERHRAEARIRIEANQRAIEQVRNRKSGIKELAQKLFERVRIIVQKRIKRYKEVQKYCSRGINI</sequence>
<keyword evidence="2" id="KW-1185">Reference proteome</keyword>
<gene>
    <name evidence="1" type="ORF">QJV27_11060</name>
</gene>